<dbReference type="Pfam" id="PF01504">
    <property type="entry name" value="PIP5K"/>
    <property type="match status" value="1"/>
</dbReference>
<dbReference type="Proteomes" id="UP000038010">
    <property type="component" value="Unassembled WGS sequence"/>
</dbReference>
<dbReference type="GO" id="GO:0005524">
    <property type="term" value="F:ATP binding"/>
    <property type="evidence" value="ECO:0007669"/>
    <property type="project" value="UniProtKB-UniRule"/>
</dbReference>
<dbReference type="GO" id="GO:0046854">
    <property type="term" value="P:phosphatidylinositol phosphate biosynthetic process"/>
    <property type="evidence" value="ECO:0007669"/>
    <property type="project" value="TreeGrafter"/>
</dbReference>
<dbReference type="PANTHER" id="PTHR23086:SF126">
    <property type="entry name" value="PIPK DOMAIN-CONTAINING PROTEIN"/>
    <property type="match status" value="1"/>
</dbReference>
<comment type="caution">
    <text evidence="4">The sequence shown here is derived from an EMBL/GenBank/DDBJ whole genome shotgun (WGS) entry which is preliminary data.</text>
</comment>
<protein>
    <recommendedName>
        <fullName evidence="3">PIPK domain-containing protein</fullName>
    </recommendedName>
</protein>
<evidence type="ECO:0000313" key="5">
    <source>
        <dbReference type="Proteomes" id="UP000038010"/>
    </source>
</evidence>
<evidence type="ECO:0000256" key="2">
    <source>
        <dbReference type="SAM" id="MobiDB-lite"/>
    </source>
</evidence>
<dbReference type="SUPFAM" id="SSF56104">
    <property type="entry name" value="SAICAR synthase-like"/>
    <property type="match status" value="1"/>
</dbReference>
<evidence type="ECO:0000259" key="3">
    <source>
        <dbReference type="PROSITE" id="PS51455"/>
    </source>
</evidence>
<dbReference type="InterPro" id="IPR027484">
    <property type="entry name" value="PInositol-4-P-5-kinase_N"/>
</dbReference>
<dbReference type="Gene3D" id="3.30.800.10">
    <property type="entry name" value="Phosphatidylinositol Phosphate Kinase II Beta"/>
    <property type="match status" value="1"/>
</dbReference>
<accession>A0A0N1HPG6</accession>
<dbReference type="EMBL" id="LFJN01000014">
    <property type="protein sequence ID" value="KPI39627.1"/>
    <property type="molecule type" value="Genomic_DNA"/>
</dbReference>
<evidence type="ECO:0000313" key="4">
    <source>
        <dbReference type="EMBL" id="KPI39627.1"/>
    </source>
</evidence>
<sequence length="369" mass="42319">MARNDAISRSIVAAVLKTPPRERLSLIKRVLIVLSAFFTLFQLRLTRIKDDVFERLRTKSWEMDDEAYRSSFSGDEPLETKGDMGYSGSSFFTTKDGKYLIKSVPRQFEHSYFRDDLLEPYAKHMEENARSLLIRITDFLGWKHFSIGGILGLVPTYHITMENLLIGQDEADSAGGGDWETFDLKPADYFFPERDIAGGKLASEATKSRLADKFDDKIVLSQEQHDIFIRQLEQDTTLLASHNAVDYSLFLVRIPLSNPQNPFADEPDHDNAPEAPDFPPFAPPSPPTWRTGVRSADGKYVFRAQILDFFWAKHKVTPKLFTFLIKAWNLIDRKGPMSITTTPDEYRERFLRMCEHFVEVKEDGEDEAS</sequence>
<dbReference type="OrthoDB" id="70770at2759"/>
<dbReference type="GO" id="GO:0016308">
    <property type="term" value="F:1-phosphatidylinositol-4-phosphate 5-kinase activity"/>
    <property type="evidence" value="ECO:0007669"/>
    <property type="project" value="TreeGrafter"/>
</dbReference>
<dbReference type="PANTHER" id="PTHR23086">
    <property type="entry name" value="PHOSPHATIDYLINOSITOL-4-PHOSPHATE 5-KINASE"/>
    <property type="match status" value="1"/>
</dbReference>
<feature type="region of interest" description="Disordered" evidence="2">
    <location>
        <begin position="261"/>
        <end position="289"/>
    </location>
</feature>
<name>A0A0N1HPG6_9EURO</name>
<dbReference type="RefSeq" id="XP_017999590.1">
    <property type="nucleotide sequence ID" value="XM_018143400.1"/>
</dbReference>
<reference evidence="4 5" key="1">
    <citation type="submission" date="2015-06" db="EMBL/GenBank/DDBJ databases">
        <title>Draft genome of the ant-associated black yeast Phialophora attae CBS 131958.</title>
        <authorList>
            <person name="Moreno L.F."/>
            <person name="Stielow B.J."/>
            <person name="de Hoog S."/>
            <person name="Vicente V.A."/>
            <person name="Weiss V.A."/>
            <person name="de Vries M."/>
            <person name="Cruz L.M."/>
            <person name="Souza E.M."/>
        </authorList>
    </citation>
    <scope>NUCLEOTIDE SEQUENCE [LARGE SCALE GENOMIC DNA]</scope>
    <source>
        <strain evidence="4 5">CBS 131958</strain>
    </source>
</reference>
<dbReference type="GeneID" id="28735280"/>
<dbReference type="Gene3D" id="3.30.810.10">
    <property type="entry name" value="2-Layer Sandwich"/>
    <property type="match status" value="1"/>
</dbReference>
<keyword evidence="1" id="KW-0418">Kinase</keyword>
<proteinExistence type="predicted"/>
<dbReference type="InterPro" id="IPR023610">
    <property type="entry name" value="PInositol-4/5-P-5/4-kinase"/>
</dbReference>
<feature type="domain" description="PIPK" evidence="3">
    <location>
        <begin position="1"/>
        <end position="358"/>
    </location>
</feature>
<dbReference type="SMART" id="SM00330">
    <property type="entry name" value="PIPKc"/>
    <property type="match status" value="1"/>
</dbReference>
<dbReference type="PROSITE" id="PS51455">
    <property type="entry name" value="PIPK"/>
    <property type="match status" value="1"/>
</dbReference>
<organism evidence="4 5">
    <name type="scientific">Cyphellophora attinorum</name>
    <dbReference type="NCBI Taxonomy" id="1664694"/>
    <lineage>
        <taxon>Eukaryota</taxon>
        <taxon>Fungi</taxon>
        <taxon>Dikarya</taxon>
        <taxon>Ascomycota</taxon>
        <taxon>Pezizomycotina</taxon>
        <taxon>Eurotiomycetes</taxon>
        <taxon>Chaetothyriomycetidae</taxon>
        <taxon>Chaetothyriales</taxon>
        <taxon>Cyphellophoraceae</taxon>
        <taxon>Cyphellophora</taxon>
    </lineage>
</organism>
<evidence type="ECO:0000256" key="1">
    <source>
        <dbReference type="PROSITE-ProRule" id="PRU00781"/>
    </source>
</evidence>
<gene>
    <name evidence="4" type="ORF">AB675_3356</name>
</gene>
<keyword evidence="1" id="KW-0547">Nucleotide-binding</keyword>
<keyword evidence="1" id="KW-0808">Transferase</keyword>
<dbReference type="InterPro" id="IPR002498">
    <property type="entry name" value="PInositol-4-P-4/5-kinase_core"/>
</dbReference>
<dbReference type="VEuPathDB" id="FungiDB:AB675_3356"/>
<dbReference type="AlphaFoldDB" id="A0A0N1HPG6"/>
<dbReference type="InterPro" id="IPR027483">
    <property type="entry name" value="PInositol-4-P-4/5-kinase_C_sf"/>
</dbReference>
<keyword evidence="1" id="KW-0067">ATP-binding</keyword>
<dbReference type="GO" id="GO:0005886">
    <property type="term" value="C:plasma membrane"/>
    <property type="evidence" value="ECO:0007669"/>
    <property type="project" value="TreeGrafter"/>
</dbReference>
<keyword evidence="5" id="KW-1185">Reference proteome</keyword>
<feature type="compositionally biased region" description="Pro residues" evidence="2">
    <location>
        <begin position="276"/>
        <end position="287"/>
    </location>
</feature>